<dbReference type="Gene3D" id="3.30.70.250">
    <property type="entry name" value="Malonyl-CoA ACP transacylase, ACP-binding"/>
    <property type="match status" value="1"/>
</dbReference>
<evidence type="ECO:0000256" key="3">
    <source>
        <dbReference type="ARBA" id="ARBA00022679"/>
    </source>
</evidence>
<evidence type="ECO:0000256" key="5">
    <source>
        <dbReference type="ARBA" id="ARBA00048462"/>
    </source>
</evidence>
<accession>A0ABS9KFC3</accession>
<feature type="domain" description="Malonyl-CoA:ACP transacylase (MAT)" evidence="7">
    <location>
        <begin position="6"/>
        <end position="295"/>
    </location>
</feature>
<dbReference type="Gene3D" id="3.40.366.10">
    <property type="entry name" value="Malonyl-Coenzyme A Acyl Carrier Protein, domain 2"/>
    <property type="match status" value="1"/>
</dbReference>
<dbReference type="InterPro" id="IPR016036">
    <property type="entry name" value="Malonyl_transacylase_ACP-bd"/>
</dbReference>
<reference evidence="8" key="1">
    <citation type="submission" date="2022-01" db="EMBL/GenBank/DDBJ databases">
        <authorList>
            <person name="Wang Y."/>
        </authorList>
    </citation>
    <scope>NUCLEOTIDE SEQUENCE</scope>
    <source>
        <strain evidence="8">WB101</strain>
    </source>
</reference>
<dbReference type="EC" id="2.3.1.39" evidence="1 6"/>
<dbReference type="InterPro" id="IPR004410">
    <property type="entry name" value="Malonyl_CoA-ACP_transAc_FabD"/>
</dbReference>
<comment type="similarity">
    <text evidence="6">Belongs to the fabD family.</text>
</comment>
<evidence type="ECO:0000256" key="6">
    <source>
        <dbReference type="PIRNR" id="PIRNR000446"/>
    </source>
</evidence>
<evidence type="ECO:0000256" key="4">
    <source>
        <dbReference type="ARBA" id="ARBA00023315"/>
    </source>
</evidence>
<evidence type="ECO:0000313" key="9">
    <source>
        <dbReference type="Proteomes" id="UP001165366"/>
    </source>
</evidence>
<protein>
    <recommendedName>
        <fullName evidence="2 6">Malonyl CoA-acyl carrier protein transacylase</fullName>
        <ecNumber evidence="1 6">2.3.1.39</ecNumber>
    </recommendedName>
</protein>
<keyword evidence="3 6" id="KW-0808">Transferase</keyword>
<dbReference type="InterPro" id="IPR001227">
    <property type="entry name" value="Ac_transferase_dom_sf"/>
</dbReference>
<dbReference type="GO" id="GO:0004314">
    <property type="term" value="F:[acyl-carrier-protein] S-malonyltransferase activity"/>
    <property type="evidence" value="ECO:0007669"/>
    <property type="project" value="UniProtKB-EC"/>
</dbReference>
<name>A0ABS9KFC3_9BACT</name>
<evidence type="ECO:0000256" key="1">
    <source>
        <dbReference type="ARBA" id="ARBA00013258"/>
    </source>
</evidence>
<proteinExistence type="inferred from homology"/>
<keyword evidence="9" id="KW-1185">Reference proteome</keyword>
<keyword evidence="4 6" id="KW-0012">Acyltransferase</keyword>
<comment type="catalytic activity">
    <reaction evidence="5 6">
        <text>holo-[ACP] + malonyl-CoA = malonyl-[ACP] + CoA</text>
        <dbReference type="Rhea" id="RHEA:41792"/>
        <dbReference type="Rhea" id="RHEA-COMP:9623"/>
        <dbReference type="Rhea" id="RHEA-COMP:9685"/>
        <dbReference type="ChEBI" id="CHEBI:57287"/>
        <dbReference type="ChEBI" id="CHEBI:57384"/>
        <dbReference type="ChEBI" id="CHEBI:64479"/>
        <dbReference type="ChEBI" id="CHEBI:78449"/>
        <dbReference type="EC" id="2.3.1.39"/>
    </reaction>
</comment>
<organism evidence="8 9">
    <name type="scientific">Rhodohalobacter sulfatireducens</name>
    <dbReference type="NCBI Taxonomy" id="2911366"/>
    <lineage>
        <taxon>Bacteria</taxon>
        <taxon>Pseudomonadati</taxon>
        <taxon>Balneolota</taxon>
        <taxon>Balneolia</taxon>
        <taxon>Balneolales</taxon>
        <taxon>Balneolaceae</taxon>
        <taxon>Rhodohalobacter</taxon>
    </lineage>
</organism>
<dbReference type="Proteomes" id="UP001165366">
    <property type="component" value="Unassembled WGS sequence"/>
</dbReference>
<dbReference type="Pfam" id="PF00698">
    <property type="entry name" value="Acyl_transf_1"/>
    <property type="match status" value="1"/>
</dbReference>
<dbReference type="NCBIfam" id="TIGR00128">
    <property type="entry name" value="fabD"/>
    <property type="match status" value="1"/>
</dbReference>
<dbReference type="RefSeq" id="WP_237854853.1">
    <property type="nucleotide sequence ID" value="NZ_JAKLWS010000016.1"/>
</dbReference>
<dbReference type="PIRSF" id="PIRSF000446">
    <property type="entry name" value="Mct"/>
    <property type="match status" value="1"/>
</dbReference>
<comment type="caution">
    <text evidence="8">The sequence shown here is derived from an EMBL/GenBank/DDBJ whole genome shotgun (WGS) entry which is preliminary data.</text>
</comment>
<evidence type="ECO:0000313" key="8">
    <source>
        <dbReference type="EMBL" id="MCG2589492.1"/>
    </source>
</evidence>
<dbReference type="InterPro" id="IPR014043">
    <property type="entry name" value="Acyl_transferase_dom"/>
</dbReference>
<sequence length="295" mass="32448">MRTAILFPGQGSQKVGMGLEHYESNPKFRSIIDEADELLDYSLSEIMFEGPSDELTQTKYTQPAIFLHSYALYTTLDLDPDVMAGHSLGEFTALTAAGALEFESALELVALRGQKMQEAGDENPGTMAAIIGMDDETVDSICEEASDEIGKPVVPANYNCPGQLVISGDVDAVHKAVDIAKEQGCRLAKILPVSGAFHSPLMKSAYDALEEKLENTTFFRPRYKVFSNFTAESTRDIGELKDNVLQQLVNPVRWTQTLLNMEKDEVNSFVEVGPGNVLQGLVKRTLKEVNIEGYQ</sequence>
<gene>
    <name evidence="8" type="primary">fabD</name>
    <name evidence="8" type="ORF">L6773_13010</name>
</gene>
<dbReference type="PANTHER" id="PTHR42681:SF1">
    <property type="entry name" value="MALONYL-COA-ACYL CARRIER PROTEIN TRANSACYLASE, MITOCHONDRIAL"/>
    <property type="match status" value="1"/>
</dbReference>
<dbReference type="SMART" id="SM00827">
    <property type="entry name" value="PKS_AT"/>
    <property type="match status" value="1"/>
</dbReference>
<dbReference type="PANTHER" id="PTHR42681">
    <property type="entry name" value="MALONYL-COA-ACYL CARRIER PROTEIN TRANSACYLASE, MITOCHONDRIAL"/>
    <property type="match status" value="1"/>
</dbReference>
<dbReference type="InterPro" id="IPR050858">
    <property type="entry name" value="Mal-CoA-ACP_Trans/PKS_FabD"/>
</dbReference>
<dbReference type="InterPro" id="IPR024925">
    <property type="entry name" value="Malonyl_CoA-ACP_transAc"/>
</dbReference>
<dbReference type="SUPFAM" id="SSF55048">
    <property type="entry name" value="Probable ACP-binding domain of malonyl-CoA ACP transacylase"/>
    <property type="match status" value="1"/>
</dbReference>
<dbReference type="SUPFAM" id="SSF52151">
    <property type="entry name" value="FabD/lysophospholipase-like"/>
    <property type="match status" value="1"/>
</dbReference>
<dbReference type="InterPro" id="IPR016035">
    <property type="entry name" value="Acyl_Trfase/lysoPLipase"/>
</dbReference>
<dbReference type="EMBL" id="JAKLWS010000016">
    <property type="protein sequence ID" value="MCG2589492.1"/>
    <property type="molecule type" value="Genomic_DNA"/>
</dbReference>
<evidence type="ECO:0000256" key="2">
    <source>
        <dbReference type="ARBA" id="ARBA00018953"/>
    </source>
</evidence>
<reference evidence="8" key="2">
    <citation type="submission" date="2024-05" db="EMBL/GenBank/DDBJ databases">
        <title>Rhodohalobacter halophilus gen. nov., sp. nov., a moderately halophilic member of the family Balneolaceae.</title>
        <authorList>
            <person name="Xia J."/>
        </authorList>
    </citation>
    <scope>NUCLEOTIDE SEQUENCE</scope>
    <source>
        <strain evidence="8">WB101</strain>
    </source>
</reference>
<evidence type="ECO:0000259" key="7">
    <source>
        <dbReference type="SMART" id="SM00827"/>
    </source>
</evidence>